<comment type="caution">
    <text evidence="1">The sequence shown here is derived from an EMBL/GenBank/DDBJ whole genome shotgun (WGS) entry which is preliminary data.</text>
</comment>
<sequence>MVPVQQVMSFRPFLFAIYVGEEFTEYTDLYECTAYLHFYIRTIGPFNGKLGFSQGTTLSRLGKVLKAHPPSKLFVKFRDPNIYDVATRIPSMRPHGHTVPRLDEIAVQQIRAWTSKITGSKENAP</sequence>
<protein>
    <submittedName>
        <fullName evidence="1">Uncharacterized protein</fullName>
    </submittedName>
</protein>
<keyword evidence="2" id="KW-1185">Reference proteome</keyword>
<reference evidence="2" key="1">
    <citation type="journal article" date="2023" name="Front. Plant Sci.">
        <title>Chromosomal-level genome assembly of Melastoma candidum provides insights into trichome evolution.</title>
        <authorList>
            <person name="Zhong Y."/>
            <person name="Wu W."/>
            <person name="Sun C."/>
            <person name="Zou P."/>
            <person name="Liu Y."/>
            <person name="Dai S."/>
            <person name="Zhou R."/>
        </authorList>
    </citation>
    <scope>NUCLEOTIDE SEQUENCE [LARGE SCALE GENOMIC DNA]</scope>
</reference>
<gene>
    <name evidence="1" type="ORF">MLD38_007641</name>
</gene>
<evidence type="ECO:0000313" key="1">
    <source>
        <dbReference type="EMBL" id="KAI4381580.1"/>
    </source>
</evidence>
<name>A0ACB9RRQ6_9MYRT</name>
<dbReference type="EMBL" id="CM042882">
    <property type="protein sequence ID" value="KAI4381580.1"/>
    <property type="molecule type" value="Genomic_DNA"/>
</dbReference>
<evidence type="ECO:0000313" key="2">
    <source>
        <dbReference type="Proteomes" id="UP001057402"/>
    </source>
</evidence>
<accession>A0ACB9RRQ6</accession>
<proteinExistence type="predicted"/>
<dbReference type="Proteomes" id="UP001057402">
    <property type="component" value="Chromosome 3"/>
</dbReference>
<organism evidence="1 2">
    <name type="scientific">Melastoma candidum</name>
    <dbReference type="NCBI Taxonomy" id="119954"/>
    <lineage>
        <taxon>Eukaryota</taxon>
        <taxon>Viridiplantae</taxon>
        <taxon>Streptophyta</taxon>
        <taxon>Embryophyta</taxon>
        <taxon>Tracheophyta</taxon>
        <taxon>Spermatophyta</taxon>
        <taxon>Magnoliopsida</taxon>
        <taxon>eudicotyledons</taxon>
        <taxon>Gunneridae</taxon>
        <taxon>Pentapetalae</taxon>
        <taxon>rosids</taxon>
        <taxon>malvids</taxon>
        <taxon>Myrtales</taxon>
        <taxon>Melastomataceae</taxon>
        <taxon>Melastomatoideae</taxon>
        <taxon>Melastomateae</taxon>
        <taxon>Melastoma</taxon>
    </lineage>
</organism>